<sequence>MGTCGIQSRILEGHVRHWGGVAWEFHACKLLASLVQRQLVSSMPHAPLTFLDLPGEIRNMIYELVVLCPVPILVLNKPGLDLQARILRLAKYAPSLLRASRAVHAEAASLFYGRNCFNLSTQASVPQLFLEQIGRVNAGYIRHVHIEFPRIRGLEAGPARLSTEACAVLDSLQSHCVNLRRITTSQASTAVRLTVLVAMHGAQATAEAVALVDARFRAIPSLREIEIQILSEHAIANIRELAQEHGWTVITETREDGSGRALRGMPVSRRPDFFPYLSRRELV</sequence>
<dbReference type="Proteomes" id="UP001586593">
    <property type="component" value="Unassembled WGS sequence"/>
</dbReference>
<accession>A0ABR3WA15</accession>
<proteinExistence type="predicted"/>
<gene>
    <name evidence="1" type="ORF">VTK73DRAFT_8208</name>
</gene>
<evidence type="ECO:0000313" key="2">
    <source>
        <dbReference type="Proteomes" id="UP001586593"/>
    </source>
</evidence>
<protein>
    <submittedName>
        <fullName evidence="1">Uncharacterized protein</fullName>
    </submittedName>
</protein>
<reference evidence="1 2" key="1">
    <citation type="journal article" date="2024" name="Commun. Biol.">
        <title>Comparative genomic analysis of thermophilic fungi reveals convergent evolutionary adaptations and gene losses.</title>
        <authorList>
            <person name="Steindorff A.S."/>
            <person name="Aguilar-Pontes M.V."/>
            <person name="Robinson A.J."/>
            <person name="Andreopoulos B."/>
            <person name="LaButti K."/>
            <person name="Kuo A."/>
            <person name="Mondo S."/>
            <person name="Riley R."/>
            <person name="Otillar R."/>
            <person name="Haridas S."/>
            <person name="Lipzen A."/>
            <person name="Grimwood J."/>
            <person name="Schmutz J."/>
            <person name="Clum A."/>
            <person name="Reid I.D."/>
            <person name="Moisan M.C."/>
            <person name="Butler G."/>
            <person name="Nguyen T.T.M."/>
            <person name="Dewar K."/>
            <person name="Conant G."/>
            <person name="Drula E."/>
            <person name="Henrissat B."/>
            <person name="Hansel C."/>
            <person name="Singer S."/>
            <person name="Hutchinson M.I."/>
            <person name="de Vries R.P."/>
            <person name="Natvig D.O."/>
            <person name="Powell A.J."/>
            <person name="Tsang A."/>
            <person name="Grigoriev I.V."/>
        </authorList>
    </citation>
    <scope>NUCLEOTIDE SEQUENCE [LARGE SCALE GENOMIC DNA]</scope>
    <source>
        <strain evidence="1 2">ATCC 24622</strain>
    </source>
</reference>
<keyword evidence="2" id="KW-1185">Reference proteome</keyword>
<organism evidence="1 2">
    <name type="scientific">Phialemonium thermophilum</name>
    <dbReference type="NCBI Taxonomy" id="223376"/>
    <lineage>
        <taxon>Eukaryota</taxon>
        <taxon>Fungi</taxon>
        <taxon>Dikarya</taxon>
        <taxon>Ascomycota</taxon>
        <taxon>Pezizomycotina</taxon>
        <taxon>Sordariomycetes</taxon>
        <taxon>Sordariomycetidae</taxon>
        <taxon>Cephalothecales</taxon>
        <taxon>Cephalothecaceae</taxon>
        <taxon>Phialemonium</taxon>
    </lineage>
</organism>
<evidence type="ECO:0000313" key="1">
    <source>
        <dbReference type="EMBL" id="KAL1856894.1"/>
    </source>
</evidence>
<name>A0ABR3WA15_9PEZI</name>
<dbReference type="PANTHER" id="PTHR42085:SF8">
    <property type="entry name" value="F-BOX DOMAIN-CONTAINING PROTEIN"/>
    <property type="match status" value="1"/>
</dbReference>
<dbReference type="PANTHER" id="PTHR42085">
    <property type="entry name" value="F-BOX DOMAIN-CONTAINING PROTEIN"/>
    <property type="match status" value="1"/>
</dbReference>
<dbReference type="InterPro" id="IPR038883">
    <property type="entry name" value="AN11006-like"/>
</dbReference>
<dbReference type="EMBL" id="JAZHXJ010000582">
    <property type="protein sequence ID" value="KAL1856894.1"/>
    <property type="molecule type" value="Genomic_DNA"/>
</dbReference>
<comment type="caution">
    <text evidence="1">The sequence shown here is derived from an EMBL/GenBank/DDBJ whole genome shotgun (WGS) entry which is preliminary data.</text>
</comment>